<evidence type="ECO:0000313" key="7">
    <source>
        <dbReference type="Proteomes" id="UP000000270"/>
    </source>
</evidence>
<keyword evidence="7" id="KW-1185">Reference proteome</keyword>
<evidence type="ECO:0000256" key="4">
    <source>
        <dbReference type="SAM" id="MobiDB-lite"/>
    </source>
</evidence>
<name>A8I1F1_AZOC5</name>
<feature type="region of interest" description="Disordered" evidence="4">
    <location>
        <begin position="1"/>
        <end position="25"/>
    </location>
</feature>
<reference evidence="6 7" key="6">
    <citation type="journal article" date="2011" name="Appl. Environ. Microbiol.">
        <title>Involvement of the azorhizobial chromosome partition gene (parA) in the onset of bacteroid differentiation during Sesbania rostrata stem nodule development.</title>
        <authorList>
            <person name="Liu CT."/>
            <person name="Lee KB."/>
            <person name="Wang YS."/>
            <person name="Peng MH."/>
            <person name="Lee KT."/>
            <person name="Suzuki S."/>
            <person name="Suzuki T."/>
            <person name="Oyaizu H."/>
        </authorList>
    </citation>
    <scope>NUCLEOTIDE SEQUENCE [LARGE SCALE GENOMIC DNA]</scope>
    <source>
        <strain evidence="7">ATCC 43989 / DSM 5975 / JCM 20966 / LMG 6465 / NBRC 14845 / NCIMB 13405 / ORS 571</strain>
    </source>
</reference>
<reference evidence="6 7" key="5">
    <citation type="journal article" date="2010" name="Appl. Environ. Microbiol.">
        <title>phrR-like gene praR of Azorhizobium caulinodans ORS571 is essential for symbiosis with Sesbania rostrata and is involved in expression of reb genes.</title>
        <authorList>
            <person name="Akiba N."/>
            <person name="Aono T."/>
            <person name="Toyazaki H."/>
            <person name="Sato S."/>
            <person name="Oyaizu H."/>
        </authorList>
    </citation>
    <scope>NUCLEOTIDE SEQUENCE [LARGE SCALE GENOMIC DNA]</scope>
    <source>
        <strain evidence="7">ATCC 43989 / DSM 5975 / JCM 20966 / LMG 6465 / NBRC 14845 / NCIMB 13405 / ORS 571</strain>
    </source>
</reference>
<dbReference type="EMBL" id="AP009384">
    <property type="protein sequence ID" value="BAF87366.1"/>
    <property type="molecule type" value="Genomic_DNA"/>
</dbReference>
<feature type="domain" description="Leucine-binding protein" evidence="5">
    <location>
        <begin position="54"/>
        <end position="410"/>
    </location>
</feature>
<accession>A8I1F1</accession>
<reference evidence="6 7" key="4">
    <citation type="journal article" date="2009" name="Appl. Environ. Microbiol.">
        <title>Comparative genome-wide transcriptional profiling of Azorhizobium caulinodans ORS571 grown under free-living and symbiotic conditions.</title>
        <authorList>
            <person name="Tsukada S."/>
            <person name="Aono T."/>
            <person name="Akiba N."/>
            <person name="Lee KB."/>
            <person name="Liu CT."/>
            <person name="Toyazaki H."/>
            <person name="Oyaizu H."/>
        </authorList>
    </citation>
    <scope>NUCLEOTIDE SEQUENCE [LARGE SCALE GENOMIC DNA]</scope>
    <source>
        <strain evidence="7">ATCC 43989 / DSM 5975 / JCM 20966 / LMG 6465 / NBRC 14845 / NCIMB 13405 / ORS 571</strain>
    </source>
</reference>
<dbReference type="HOGENOM" id="CLU_052503_0_0_5"/>
<gene>
    <name evidence="6" type="ordered locus">AZC_1368</name>
</gene>
<comment type="similarity">
    <text evidence="1">Belongs to the leucine-binding protein family.</text>
</comment>
<dbReference type="eggNOG" id="COG0683">
    <property type="taxonomic scope" value="Bacteria"/>
</dbReference>
<evidence type="ECO:0000256" key="2">
    <source>
        <dbReference type="ARBA" id="ARBA00022729"/>
    </source>
</evidence>
<reference evidence="7" key="2">
    <citation type="submission" date="2007-04" db="EMBL/GenBank/DDBJ databases">
        <title>Complete genome sequence of the nitrogen-fixing bacterium Azorhizobium caulinodans ORS571.</title>
        <authorList>
            <person name="Lee K.B."/>
            <person name="Backer P.D."/>
            <person name="Aono T."/>
            <person name="Liu C.T."/>
            <person name="Suzuki S."/>
            <person name="Suzuki T."/>
            <person name="Kaneko T."/>
            <person name="Yamada M."/>
            <person name="Tabata S."/>
            <person name="Kupfer D.M."/>
            <person name="Najar F.Z."/>
            <person name="Wiley G.B."/>
            <person name="Roe B."/>
            <person name="Binnewies T."/>
            <person name="Ussery D."/>
            <person name="Vereecke D."/>
            <person name="Gevers D."/>
            <person name="Holsters M."/>
            <person name="Oyaizu H."/>
        </authorList>
    </citation>
    <scope>NUCLEOTIDE SEQUENCE [LARGE SCALE GENOMIC DNA]</scope>
    <source>
        <strain evidence="7">ATCC 43989 / DSM 5975 / JCM 20966 / LMG 6465 / NBRC 14845 / NCIMB 13405 / ORS 571</strain>
    </source>
</reference>
<protein>
    <submittedName>
        <fullName evidence="6">ABC transporter periplasmic substrate-binding protein</fullName>
    </submittedName>
</protein>
<dbReference type="SUPFAM" id="SSF53822">
    <property type="entry name" value="Periplasmic binding protein-like I"/>
    <property type="match status" value="1"/>
</dbReference>
<reference evidence="6 7" key="1">
    <citation type="journal article" date="2007" name="Appl. Environ. Microbiol.">
        <title>Rhizobial factors required for stem nodule maturation and maintenance in Sesbania rostrata-Azorhizobium caulinodans ORS571 symbiosis.</title>
        <authorList>
            <person name="Suzuki S."/>
            <person name="Aono T."/>
            <person name="Lee KB."/>
            <person name="Suzuki T."/>
            <person name="Liu CT."/>
            <person name="Miwa H."/>
            <person name="Wakao S."/>
            <person name="Iki T."/>
            <person name="Oyaizu H."/>
        </authorList>
    </citation>
    <scope>NUCLEOTIDE SEQUENCE [LARGE SCALE GENOMIC DNA]</scope>
    <source>
        <strain evidence="7">ATCC 43989 / DSM 5975 / JCM 20966 / LMG 6465 / NBRC 14845 / NCIMB 13405 / ORS 571</strain>
    </source>
</reference>
<dbReference type="AlphaFoldDB" id="A8I1F1"/>
<dbReference type="InterPro" id="IPR028081">
    <property type="entry name" value="Leu-bd"/>
</dbReference>
<proteinExistence type="inferred from homology"/>
<evidence type="ECO:0000259" key="5">
    <source>
        <dbReference type="Pfam" id="PF13458"/>
    </source>
</evidence>
<dbReference type="InterPro" id="IPR028082">
    <property type="entry name" value="Peripla_BP_I"/>
</dbReference>
<dbReference type="PANTHER" id="PTHR30483">
    <property type="entry name" value="LEUCINE-SPECIFIC-BINDING PROTEIN"/>
    <property type="match status" value="1"/>
</dbReference>
<evidence type="ECO:0000256" key="3">
    <source>
        <dbReference type="ARBA" id="ARBA00022970"/>
    </source>
</evidence>
<dbReference type="Proteomes" id="UP000000270">
    <property type="component" value="Chromosome"/>
</dbReference>
<keyword evidence="3" id="KW-0029">Amino-acid transport</keyword>
<dbReference type="InterPro" id="IPR051010">
    <property type="entry name" value="BCAA_transport"/>
</dbReference>
<evidence type="ECO:0000256" key="1">
    <source>
        <dbReference type="ARBA" id="ARBA00010062"/>
    </source>
</evidence>
<reference evidence="6 7" key="3">
    <citation type="journal article" date="2008" name="BMC Genomics">
        <title>The genome of the versatile nitrogen fixer Azorhizobium caulinodans ORS571.</title>
        <authorList>
            <person name="Lee KB."/>
            <person name="Backer P.D."/>
            <person name="Aono T."/>
            <person name="Liu CT."/>
            <person name="Suzuki S."/>
            <person name="Suzuki T."/>
            <person name="Kaneko T."/>
            <person name="Yamada M."/>
            <person name="Tabata S."/>
            <person name="Kupfer D.M."/>
            <person name="Najar F.Z."/>
            <person name="Wiley G.B."/>
            <person name="Roe B."/>
            <person name="Binnewies T.T."/>
            <person name="Ussery D.W."/>
            <person name="D'Haeze W."/>
            <person name="Herder J.D."/>
            <person name="Gevers D."/>
            <person name="Vereecke D."/>
            <person name="Holsters M."/>
            <person name="Oyaizu H."/>
        </authorList>
    </citation>
    <scope>NUCLEOTIDE SEQUENCE [LARGE SCALE GENOMIC DNA]</scope>
    <source>
        <strain evidence="7">ATCC 43989 / DSM 5975 / JCM 20966 / LMG 6465 / NBRC 14845 / NCIMB 13405 / ORS 571</strain>
    </source>
</reference>
<evidence type="ECO:0000313" key="6">
    <source>
        <dbReference type="EMBL" id="BAF87366.1"/>
    </source>
</evidence>
<dbReference type="Pfam" id="PF13458">
    <property type="entry name" value="Peripla_BP_6"/>
    <property type="match status" value="1"/>
</dbReference>
<dbReference type="GO" id="GO:0006865">
    <property type="term" value="P:amino acid transport"/>
    <property type="evidence" value="ECO:0007669"/>
    <property type="project" value="UniProtKB-KW"/>
</dbReference>
<dbReference type="PANTHER" id="PTHR30483:SF6">
    <property type="entry name" value="PERIPLASMIC BINDING PROTEIN OF ABC TRANSPORTER FOR NATURAL AMINO ACIDS"/>
    <property type="match status" value="1"/>
</dbReference>
<dbReference type="STRING" id="438753.AZC_1368"/>
<keyword evidence="3" id="KW-0813">Transport</keyword>
<dbReference type="CDD" id="cd06336">
    <property type="entry name" value="PBP1_ABC_ligand_binding-like"/>
    <property type="match status" value="1"/>
</dbReference>
<dbReference type="KEGG" id="azc:AZC_1368"/>
<keyword evidence="2" id="KW-0732">Signal</keyword>
<dbReference type="Gene3D" id="3.40.50.2300">
    <property type="match status" value="2"/>
</dbReference>
<sequence>MTVGGSGRRTPHVPARRDACGSGDNVEMRDGAKNPLLSALSVAMVDHGIEARTTLKIGFLAPLSGSLRAWSEPGLFGCMIWRDRINAMGGVKIGMRRHMVEIIPFDTCYEPDRVLEGIRTLIHQHNVKFILMNGGNDLTAEVRDVISASRMLVACLLPSDLSPDVPTLIAPSEVHPIYNVTGVDWLSRNAPHLKTVSLCGQNDLFGLPSVATYRAAFEVAGIDIVREEFFPVDTTDFEPIVARMLEPNPDILCWDTAYEPFVDALTRAAYRQGFNGQLLSCTCDNYSQLIRQTSPEFMEGFVFQFPDFDDPALADSQVNFENADAFYREYCERFPGSWSAVSWEYASTLELWRMAVQRARSAEPFSVLAMMKFGGVGHHAFGEAIWWGHELFGIDNALVGDWPVVQIEAGKARIQEMVSIHDWLERHTDVLVRHLRAMNLMWDQRHAHALRGQEAFAQDDV</sequence>
<organism evidence="6 7">
    <name type="scientific">Azorhizobium caulinodans (strain ATCC 43989 / DSM 5975 / JCM 20966 / LMG 6465 / NBRC 14845 / NCIMB 13405 / ORS 571)</name>
    <dbReference type="NCBI Taxonomy" id="438753"/>
    <lineage>
        <taxon>Bacteria</taxon>
        <taxon>Pseudomonadati</taxon>
        <taxon>Pseudomonadota</taxon>
        <taxon>Alphaproteobacteria</taxon>
        <taxon>Hyphomicrobiales</taxon>
        <taxon>Xanthobacteraceae</taxon>
        <taxon>Azorhizobium</taxon>
    </lineage>
</organism>